<dbReference type="InterPro" id="IPR017853">
    <property type="entry name" value="GH"/>
</dbReference>
<dbReference type="Gene3D" id="2.60.40.1180">
    <property type="entry name" value="Golgi alpha-mannosidase II"/>
    <property type="match status" value="1"/>
</dbReference>
<evidence type="ECO:0000256" key="1">
    <source>
        <dbReference type="ARBA" id="ARBA00008061"/>
    </source>
</evidence>
<dbReference type="InterPro" id="IPR006047">
    <property type="entry name" value="GH13_cat_dom"/>
</dbReference>
<dbReference type="InterPro" id="IPR011837">
    <property type="entry name" value="Glycogen_debranch_GlgX"/>
</dbReference>
<comment type="caution">
    <text evidence="5">The sequence shown here is derived from an EMBL/GenBank/DDBJ whole genome shotgun (WGS) entry which is preliminary data.</text>
</comment>
<dbReference type="CDD" id="cd02856">
    <property type="entry name" value="E_set_GDE_Isoamylase_N"/>
    <property type="match status" value="1"/>
</dbReference>
<dbReference type="InterPro" id="IPR014756">
    <property type="entry name" value="Ig_E-set"/>
</dbReference>
<sequence>MRFGAEPLLAGTRFTVWSASADRIWVCVFDTETGAERDRVAMTRNAGGIHSAVVPNVGPGALYGLRADGPFDPAAGFWFDPAKLLLDPYAQEIDRPFAYDPLLASPRAAEVDTAELMPKAIVPGARRAVRRAPPVLRPGGLVYELSVRGFTMLHPEVPEAIRGTVAALAHPAVLAHLKKLGVDAVELMPITAWIDERHLGPLGLTNSWGYNPVGMMALDPRLCPGGVAELRATVAALRKARIGVLLDLVFNHTGESDAFGPTLSLRGLDARAYFRTGPQGQLINDTGTGNTLACDHPAMRRLVLDSLRHFVTQAGVDGFRFDLAPILGRTAAGFDPRARLLADIVADPVLADRVLIAEPWDIGPGGYQLGNFPAPFLEWSDGFRDRARRFWRGDAHVLGSFATALAGSSDTFGPERTRVVNFIAAHDGFSLADLTAYSHKHNVANGEENRDGHDENLSWNNGVEGPTVDAGIRAARDRDVRALLATLFAARGTIMLTAGDEFGRTQDGNNNAYAQDNAITWLDWEGRDRALEDYAAALSKLRRAHPRLSDPRLLTGAAGPDGIPDVAWLAPDGGEMTAARWEDPEAPAFAMVLGATAPGAKRAGRLAVLFNRGAEEVSFDLPARAGYAWTEAPAAVAGRTVRFVEEKPAKRG</sequence>
<dbReference type="InterPro" id="IPR013780">
    <property type="entry name" value="Glyco_hydro_b"/>
</dbReference>
<dbReference type="GO" id="GO:0005980">
    <property type="term" value="P:glycogen catabolic process"/>
    <property type="evidence" value="ECO:0007669"/>
    <property type="project" value="InterPro"/>
</dbReference>
<comment type="similarity">
    <text evidence="1">Belongs to the glycosyl hydrolase 13 family.</text>
</comment>
<dbReference type="InterPro" id="IPR004193">
    <property type="entry name" value="Glyco_hydro_13_N"/>
</dbReference>
<gene>
    <name evidence="5" type="primary">glgX</name>
    <name evidence="5" type="ORF">DI556_12170</name>
</gene>
<dbReference type="SUPFAM" id="SSF51445">
    <property type="entry name" value="(Trans)glycosidases"/>
    <property type="match status" value="1"/>
</dbReference>
<dbReference type="NCBIfam" id="TIGR02100">
    <property type="entry name" value="glgX_debranch"/>
    <property type="match status" value="1"/>
</dbReference>
<protein>
    <submittedName>
        <fullName evidence="5">Glycogen debranching enzyme GlgX</fullName>
    </submittedName>
</protein>
<feature type="domain" description="Glycosyl hydrolase family 13 catalytic" evidence="4">
    <location>
        <begin position="144"/>
        <end position="542"/>
    </location>
</feature>
<dbReference type="AlphaFoldDB" id="A0A2W5N749"/>
<dbReference type="SUPFAM" id="SSF51011">
    <property type="entry name" value="Glycosyl hydrolase domain"/>
    <property type="match status" value="1"/>
</dbReference>
<keyword evidence="3" id="KW-0326">Glycosidase</keyword>
<dbReference type="EMBL" id="QFPW01000008">
    <property type="protein sequence ID" value="PZQ49326.1"/>
    <property type="molecule type" value="Genomic_DNA"/>
</dbReference>
<keyword evidence="2" id="KW-0378">Hydrolase</keyword>
<evidence type="ECO:0000256" key="2">
    <source>
        <dbReference type="ARBA" id="ARBA00022801"/>
    </source>
</evidence>
<evidence type="ECO:0000313" key="5">
    <source>
        <dbReference type="EMBL" id="PZQ49326.1"/>
    </source>
</evidence>
<dbReference type="PANTHER" id="PTHR43002">
    <property type="entry name" value="GLYCOGEN DEBRANCHING ENZYME"/>
    <property type="match status" value="1"/>
</dbReference>
<dbReference type="GO" id="GO:0004135">
    <property type="term" value="F:amylo-alpha-1,6-glucosidase activity"/>
    <property type="evidence" value="ECO:0007669"/>
    <property type="project" value="InterPro"/>
</dbReference>
<name>A0A2W5N749_RHOSU</name>
<reference evidence="5 6" key="1">
    <citation type="submission" date="2017-08" db="EMBL/GenBank/DDBJ databases">
        <title>Infants hospitalized years apart are colonized by the same room-sourced microbial strains.</title>
        <authorList>
            <person name="Brooks B."/>
            <person name="Olm M.R."/>
            <person name="Firek B.A."/>
            <person name="Baker R."/>
            <person name="Thomas B.C."/>
            <person name="Morowitz M.J."/>
            <person name="Banfield J.F."/>
        </authorList>
    </citation>
    <scope>NUCLEOTIDE SEQUENCE [LARGE SCALE GENOMIC DNA]</scope>
    <source>
        <strain evidence="5">S2_005_002_R2_34</strain>
    </source>
</reference>
<accession>A0A2W5N749</accession>
<evidence type="ECO:0000256" key="3">
    <source>
        <dbReference type="ARBA" id="ARBA00023295"/>
    </source>
</evidence>
<dbReference type="SMART" id="SM00642">
    <property type="entry name" value="Aamy"/>
    <property type="match status" value="1"/>
</dbReference>
<dbReference type="InterPro" id="IPR013783">
    <property type="entry name" value="Ig-like_fold"/>
</dbReference>
<dbReference type="Gene3D" id="2.60.40.10">
    <property type="entry name" value="Immunoglobulins"/>
    <property type="match status" value="1"/>
</dbReference>
<proteinExistence type="inferred from homology"/>
<dbReference type="CDD" id="cd11326">
    <property type="entry name" value="AmyAc_Glg_debranch"/>
    <property type="match status" value="1"/>
</dbReference>
<evidence type="ECO:0000259" key="4">
    <source>
        <dbReference type="SMART" id="SM00642"/>
    </source>
</evidence>
<evidence type="ECO:0000313" key="6">
    <source>
        <dbReference type="Proteomes" id="UP000249185"/>
    </source>
</evidence>
<dbReference type="Pfam" id="PF02922">
    <property type="entry name" value="CBM_48"/>
    <property type="match status" value="1"/>
</dbReference>
<dbReference type="InterPro" id="IPR044505">
    <property type="entry name" value="GlgX_Isoamylase_N_E_set"/>
</dbReference>
<dbReference type="SUPFAM" id="SSF81296">
    <property type="entry name" value="E set domains"/>
    <property type="match status" value="1"/>
</dbReference>
<organism evidence="5 6">
    <name type="scientific">Rhodovulum sulfidophilum</name>
    <name type="common">Rhodobacter sulfidophilus</name>
    <dbReference type="NCBI Taxonomy" id="35806"/>
    <lineage>
        <taxon>Bacteria</taxon>
        <taxon>Pseudomonadati</taxon>
        <taxon>Pseudomonadota</taxon>
        <taxon>Alphaproteobacteria</taxon>
        <taxon>Rhodobacterales</taxon>
        <taxon>Paracoccaceae</taxon>
        <taxon>Rhodovulum</taxon>
    </lineage>
</organism>
<dbReference type="Proteomes" id="UP000249185">
    <property type="component" value="Unassembled WGS sequence"/>
</dbReference>
<dbReference type="Gene3D" id="3.20.20.80">
    <property type="entry name" value="Glycosidases"/>
    <property type="match status" value="1"/>
</dbReference>